<organism evidence="1 2">
    <name type="scientific">Bacillus chungangensis</name>
    <dbReference type="NCBI Taxonomy" id="587633"/>
    <lineage>
        <taxon>Bacteria</taxon>
        <taxon>Bacillati</taxon>
        <taxon>Bacillota</taxon>
        <taxon>Bacilli</taxon>
        <taxon>Bacillales</taxon>
        <taxon>Bacillaceae</taxon>
        <taxon>Bacillus</taxon>
    </lineage>
</organism>
<evidence type="ECO:0000313" key="1">
    <source>
        <dbReference type="EMBL" id="MDQ0176974.1"/>
    </source>
</evidence>
<protein>
    <submittedName>
        <fullName evidence="1">Uncharacterized protein</fullName>
    </submittedName>
</protein>
<sequence length="40" mass="4562">MKGDTLLNTSITLDDNGLFSVCKKCMEKKEKTYNNTVFQC</sequence>
<dbReference type="EMBL" id="JAUSTT010000017">
    <property type="protein sequence ID" value="MDQ0176974.1"/>
    <property type="molecule type" value="Genomic_DNA"/>
</dbReference>
<evidence type="ECO:0000313" key="2">
    <source>
        <dbReference type="Proteomes" id="UP001223586"/>
    </source>
</evidence>
<reference evidence="1 2" key="1">
    <citation type="submission" date="2023-07" db="EMBL/GenBank/DDBJ databases">
        <title>Genomic Encyclopedia of Type Strains, Phase IV (KMG-IV): sequencing the most valuable type-strain genomes for metagenomic binning, comparative biology and taxonomic classification.</title>
        <authorList>
            <person name="Goeker M."/>
        </authorList>
    </citation>
    <scope>NUCLEOTIDE SEQUENCE [LARGE SCALE GENOMIC DNA]</scope>
    <source>
        <strain evidence="1 2">DSM 23837</strain>
    </source>
</reference>
<proteinExistence type="predicted"/>
<accession>A0ABT9WV15</accession>
<dbReference type="Proteomes" id="UP001223586">
    <property type="component" value="Unassembled WGS sequence"/>
</dbReference>
<comment type="caution">
    <text evidence="1">The sequence shown here is derived from an EMBL/GenBank/DDBJ whole genome shotgun (WGS) entry which is preliminary data.</text>
</comment>
<gene>
    <name evidence="1" type="ORF">J2S08_002853</name>
</gene>
<keyword evidence="2" id="KW-1185">Reference proteome</keyword>
<name>A0ABT9WV15_9BACI</name>